<evidence type="ECO:0000256" key="2">
    <source>
        <dbReference type="SAM" id="Phobius"/>
    </source>
</evidence>
<feature type="compositionally biased region" description="Pro residues" evidence="1">
    <location>
        <begin position="237"/>
        <end position="252"/>
    </location>
</feature>
<sequence length="428" mass="43336">MRGTNSIIARAALAAALVANAGGTAHAQSTGQSGGTWSLPDPTETQSRSRAQGPVDAQNPVVRPGSTAPQAPTAVTTPTPAPAPAPIATRAPNAVPTIAAPPPRPAATRAPAVTPTPTPSPTPSPRASAEPAPEPSAATSAEPTAPAEVATSAPAAPSAAEPETVPAPVPAAQGWPVWSWAVPVLLLVLGALAFLLRRKRPQGEDAEYVEAEAAPVAPPAPRPEARSEAASAVPQPTFTPPPAPSAPPPVPSSPASADTGPQIAFEPLGMRLSLVYATLRYRITVTAAEALPAGQLIGDMTGAHGSIPPEQQLAPPPEALAALKPIPALAAGEGVSLTGEVLLPLNAIRPLQRGNASFFVPLLRLCALFGDDASPVRRVFTLGIEGDTALAPLRLDTGPNEFRDLAAREVTAARAYPVMPDDRRVAAG</sequence>
<feature type="chain" id="PRO_5014350475" evidence="3">
    <location>
        <begin position="22"/>
        <end position="428"/>
    </location>
</feature>
<dbReference type="RefSeq" id="WP_146037156.1">
    <property type="nucleotide sequence ID" value="NZ_LYMM01000001.1"/>
</dbReference>
<reference evidence="4 5" key="1">
    <citation type="submission" date="2016-05" db="EMBL/GenBank/DDBJ databases">
        <title>Complete genome sequence of Novosphingobium guangzhouense SA925(T).</title>
        <authorList>
            <person name="Sha S."/>
        </authorList>
    </citation>
    <scope>NUCLEOTIDE SEQUENCE [LARGE SCALE GENOMIC DNA]</scope>
    <source>
        <strain evidence="4 5">SA925</strain>
    </source>
</reference>
<feature type="region of interest" description="Disordered" evidence="1">
    <location>
        <begin position="22"/>
        <end position="166"/>
    </location>
</feature>
<dbReference type="AlphaFoldDB" id="A0A2K2G764"/>
<proteinExistence type="predicted"/>
<evidence type="ECO:0000256" key="1">
    <source>
        <dbReference type="SAM" id="MobiDB-lite"/>
    </source>
</evidence>
<dbReference type="EMBL" id="LYMM01000001">
    <property type="protein sequence ID" value="PNU06877.1"/>
    <property type="molecule type" value="Genomic_DNA"/>
</dbReference>
<keyword evidence="2" id="KW-0812">Transmembrane</keyword>
<organism evidence="4 5">
    <name type="scientific">Novosphingobium guangzhouense</name>
    <dbReference type="NCBI Taxonomy" id="1850347"/>
    <lineage>
        <taxon>Bacteria</taxon>
        <taxon>Pseudomonadati</taxon>
        <taxon>Pseudomonadota</taxon>
        <taxon>Alphaproteobacteria</taxon>
        <taxon>Sphingomonadales</taxon>
        <taxon>Sphingomonadaceae</taxon>
        <taxon>Novosphingobium</taxon>
    </lineage>
</organism>
<dbReference type="OrthoDB" id="7499632at2"/>
<evidence type="ECO:0000256" key="3">
    <source>
        <dbReference type="SAM" id="SignalP"/>
    </source>
</evidence>
<feature type="transmembrane region" description="Helical" evidence="2">
    <location>
        <begin position="177"/>
        <end position="196"/>
    </location>
</feature>
<feature type="compositionally biased region" description="Low complexity" evidence="1">
    <location>
        <begin position="67"/>
        <end position="78"/>
    </location>
</feature>
<protein>
    <submittedName>
        <fullName evidence="4">Uncharacterized protein</fullName>
    </submittedName>
</protein>
<feature type="compositionally biased region" description="Pro residues" evidence="1">
    <location>
        <begin position="114"/>
        <end position="124"/>
    </location>
</feature>
<comment type="caution">
    <text evidence="4">The sequence shown here is derived from an EMBL/GenBank/DDBJ whole genome shotgun (WGS) entry which is preliminary data.</text>
</comment>
<gene>
    <name evidence="4" type="ORF">A8V01_01530</name>
</gene>
<feature type="compositionally biased region" description="Low complexity" evidence="1">
    <location>
        <begin position="125"/>
        <end position="166"/>
    </location>
</feature>
<keyword evidence="2" id="KW-1133">Transmembrane helix</keyword>
<dbReference type="Proteomes" id="UP000236327">
    <property type="component" value="Unassembled WGS sequence"/>
</dbReference>
<feature type="region of interest" description="Disordered" evidence="1">
    <location>
        <begin position="205"/>
        <end position="262"/>
    </location>
</feature>
<keyword evidence="3" id="KW-0732">Signal</keyword>
<name>A0A2K2G764_9SPHN</name>
<feature type="compositionally biased region" description="Low complexity" evidence="1">
    <location>
        <begin position="86"/>
        <end position="98"/>
    </location>
</feature>
<accession>A0A2K2G764</accession>
<evidence type="ECO:0000313" key="5">
    <source>
        <dbReference type="Proteomes" id="UP000236327"/>
    </source>
</evidence>
<keyword evidence="5" id="KW-1185">Reference proteome</keyword>
<evidence type="ECO:0000313" key="4">
    <source>
        <dbReference type="EMBL" id="PNU06877.1"/>
    </source>
</evidence>
<keyword evidence="2" id="KW-0472">Membrane</keyword>
<feature type="signal peptide" evidence="3">
    <location>
        <begin position="1"/>
        <end position="21"/>
    </location>
</feature>